<comment type="caution">
    <text evidence="2">The sequence shown here is derived from an EMBL/GenBank/DDBJ whole genome shotgun (WGS) entry which is preliminary data.</text>
</comment>
<gene>
    <name evidence="2" type="ORF">QK289_12645</name>
</gene>
<accession>A0ABT6R4I3</accession>
<evidence type="ECO:0000313" key="3">
    <source>
        <dbReference type="Proteomes" id="UP001243286"/>
    </source>
</evidence>
<feature type="transmembrane region" description="Helical" evidence="1">
    <location>
        <begin position="222"/>
        <end position="239"/>
    </location>
</feature>
<reference evidence="2 3" key="1">
    <citation type="submission" date="2023-04" db="EMBL/GenBank/DDBJ databases">
        <title>Antarctic isolates genomes.</title>
        <authorList>
            <person name="Dimov S.G."/>
        </authorList>
    </citation>
    <scope>NUCLEOTIDE SEQUENCE [LARGE SCALE GENOMIC DNA]</scope>
    <source>
        <strain evidence="2 3">AL19</strain>
    </source>
</reference>
<name>A0ABT6R4I3_9BACL</name>
<keyword evidence="3" id="KW-1185">Reference proteome</keyword>
<proteinExistence type="predicted"/>
<feature type="transmembrane region" description="Helical" evidence="1">
    <location>
        <begin position="162"/>
        <end position="181"/>
    </location>
</feature>
<feature type="transmembrane region" description="Helical" evidence="1">
    <location>
        <begin position="290"/>
        <end position="310"/>
    </location>
</feature>
<feature type="transmembrane region" description="Helical" evidence="1">
    <location>
        <begin position="322"/>
        <end position="345"/>
    </location>
</feature>
<feature type="transmembrane region" description="Helical" evidence="1">
    <location>
        <begin position="513"/>
        <end position="530"/>
    </location>
</feature>
<dbReference type="EMBL" id="JASBQV010000022">
    <property type="protein sequence ID" value="MDI3235860.1"/>
    <property type="molecule type" value="Genomic_DNA"/>
</dbReference>
<organism evidence="2 3">
    <name type="scientific">Exiguobacterium antarcticum</name>
    <dbReference type="NCBI Taxonomy" id="132920"/>
    <lineage>
        <taxon>Bacteria</taxon>
        <taxon>Bacillati</taxon>
        <taxon>Bacillota</taxon>
        <taxon>Bacilli</taxon>
        <taxon>Bacillales</taxon>
        <taxon>Bacillales Family XII. Incertae Sedis</taxon>
        <taxon>Exiguobacterium</taxon>
    </lineage>
</organism>
<evidence type="ECO:0000313" key="2">
    <source>
        <dbReference type="EMBL" id="MDI3235860.1"/>
    </source>
</evidence>
<keyword evidence="1" id="KW-1133">Transmembrane helix</keyword>
<feature type="transmembrane region" description="Helical" evidence="1">
    <location>
        <begin position="542"/>
        <end position="573"/>
    </location>
</feature>
<feature type="transmembrane region" description="Helical" evidence="1">
    <location>
        <begin position="117"/>
        <end position="141"/>
    </location>
</feature>
<evidence type="ECO:0000256" key="1">
    <source>
        <dbReference type="SAM" id="Phobius"/>
    </source>
</evidence>
<feature type="transmembrane region" description="Helical" evidence="1">
    <location>
        <begin position="483"/>
        <end position="501"/>
    </location>
</feature>
<keyword evidence="1" id="KW-0472">Membrane</keyword>
<dbReference type="RefSeq" id="WP_282356859.1">
    <property type="nucleotide sequence ID" value="NZ_JASBQV010000022.1"/>
</dbReference>
<sequence>MKYCSTCGREHAQHEQYCTVDGTVLDQQVRPVRFEQATAFCVGCGEQLNKQASYCPNCGHSRLVAATSEGSIADRLPGIDDLRKKFKAPDWGKQGSWKQKGRQLLSGHDFSFTNPNLLIGSITALMFLAALFVLLFVGLGLADGNSFFESLEEAQRQIGADYSTFGLLFFIAYLVLSGVGLTSSDDLRAKLASEITGGDSMYFGEIQNAATHLDFHLSSGHGFLSLPGLLLLIGSAWLLERGGVTGGKATSWNERIERVLAFAVTLAVLTLFIGIVATDFGIFDLHLVKGMIQTFILSAAGTLLFLWLFRKGLTGYARVARIGTLTMVGVYLAGLLISTLGQIVYVNQMDETNQSRFAGVPLNNPASVLLLSGASPFYTLSQAGQVDMTMTVLTQQYKIGTAFYGEDRLSDVQDSIAGAMEASNLDVVGGVMENQIEEGRAPNLSPKVEQFDETLDIGVFVRMAQLADLASYDDLEEMTQTSVAPFGLVFLLVMFLFHGIISFRWIHTIRETAVYAGAFAACSLLFAYFTQTALSVTWDEEVMIGISVSALTFFNIFLLFVFPFAGALAGYFFRSFKGTNR</sequence>
<keyword evidence="1" id="KW-0812">Transmembrane</keyword>
<protein>
    <submittedName>
        <fullName evidence="2">Zinc ribbon domain-containing protein</fullName>
    </submittedName>
</protein>
<dbReference type="Proteomes" id="UP001243286">
    <property type="component" value="Unassembled WGS sequence"/>
</dbReference>
<feature type="transmembrane region" description="Helical" evidence="1">
    <location>
        <begin position="259"/>
        <end position="278"/>
    </location>
</feature>